<reference evidence="4" key="1">
    <citation type="journal article" date="2019" name="Int. J. Syst. Evol. Microbiol.">
        <title>The Global Catalogue of Microorganisms (GCM) 10K type strain sequencing project: providing services to taxonomists for standard genome sequencing and annotation.</title>
        <authorList>
            <consortium name="The Broad Institute Genomics Platform"/>
            <consortium name="The Broad Institute Genome Sequencing Center for Infectious Disease"/>
            <person name="Wu L."/>
            <person name="Ma J."/>
        </authorList>
    </citation>
    <scope>NUCLEOTIDE SEQUENCE [LARGE SCALE GENOMIC DNA]</scope>
    <source>
        <strain evidence="4">KCTC 42984</strain>
    </source>
</reference>
<dbReference type="Gene3D" id="1.20.5.160">
    <property type="entry name" value="Bacterial aa3 type cytochrome c oxidase subunit IV"/>
    <property type="match status" value="1"/>
</dbReference>
<dbReference type="Proteomes" id="UP001595604">
    <property type="component" value="Unassembled WGS sequence"/>
</dbReference>
<dbReference type="RefSeq" id="WP_379509859.1">
    <property type="nucleotide sequence ID" value="NZ_JBHRTQ010000007.1"/>
</dbReference>
<evidence type="ECO:0000313" key="3">
    <source>
        <dbReference type="EMBL" id="MFC3174507.1"/>
    </source>
</evidence>
<feature type="domain" description="Cytochrome c oxidase subunit IV bacterial aa3 type" evidence="2">
    <location>
        <begin position="2"/>
        <end position="37"/>
    </location>
</feature>
<sequence>MASSNDIKSSQETYTGFLSAAKWGTIAAVLVAALVVFLITR</sequence>
<organism evidence="3 4">
    <name type="scientific">Novosphingobium bradum</name>
    <dbReference type="NCBI Taxonomy" id="1737444"/>
    <lineage>
        <taxon>Bacteria</taxon>
        <taxon>Pseudomonadati</taxon>
        <taxon>Pseudomonadota</taxon>
        <taxon>Alphaproteobacteria</taxon>
        <taxon>Sphingomonadales</taxon>
        <taxon>Sphingomonadaceae</taxon>
        <taxon>Novosphingobium</taxon>
    </lineage>
</organism>
<comment type="caution">
    <text evidence="3">The sequence shown here is derived from an EMBL/GenBank/DDBJ whole genome shotgun (WGS) entry which is preliminary data.</text>
</comment>
<keyword evidence="4" id="KW-1185">Reference proteome</keyword>
<feature type="transmembrane region" description="Helical" evidence="1">
    <location>
        <begin position="20"/>
        <end position="39"/>
    </location>
</feature>
<keyword evidence="1" id="KW-0472">Membrane</keyword>
<dbReference type="InterPro" id="IPR012422">
    <property type="entry name" value="Cyt_c_oxidase_su4_bac-aa3"/>
</dbReference>
<evidence type="ECO:0000313" key="4">
    <source>
        <dbReference type="Proteomes" id="UP001595604"/>
    </source>
</evidence>
<keyword evidence="1" id="KW-1133">Transmembrane helix</keyword>
<evidence type="ECO:0000256" key="1">
    <source>
        <dbReference type="SAM" id="Phobius"/>
    </source>
</evidence>
<dbReference type="InterPro" id="IPR036596">
    <property type="entry name" value="Cyt-C_aa3_sf"/>
</dbReference>
<name>A0ABV7IWB2_9SPHN</name>
<proteinExistence type="predicted"/>
<gene>
    <name evidence="3" type="ORF">ACFOD9_09600</name>
</gene>
<dbReference type="Pfam" id="PF07835">
    <property type="entry name" value="COX4_pro_2"/>
    <property type="match status" value="1"/>
</dbReference>
<dbReference type="EMBL" id="JBHRTQ010000007">
    <property type="protein sequence ID" value="MFC3174507.1"/>
    <property type="molecule type" value="Genomic_DNA"/>
</dbReference>
<keyword evidence="1" id="KW-0812">Transmembrane</keyword>
<accession>A0ABV7IWB2</accession>
<evidence type="ECO:0000259" key="2">
    <source>
        <dbReference type="Pfam" id="PF07835"/>
    </source>
</evidence>
<protein>
    <submittedName>
        <fullName evidence="3">Aa3-type cytochrome c oxidase subunit IV</fullName>
    </submittedName>
</protein>
<dbReference type="SUPFAM" id="SSF81469">
    <property type="entry name" value="Bacterial aa3 type cytochrome c oxidase subunit IV"/>
    <property type="match status" value="1"/>
</dbReference>